<reference evidence="1 2" key="1">
    <citation type="submission" date="2017-02" db="EMBL/GenBank/DDBJ databases">
        <authorList>
            <person name="Peterson S.W."/>
        </authorList>
    </citation>
    <scope>NUCLEOTIDE SEQUENCE [LARGE SCALE GENOMIC DNA]</scope>
    <source>
        <strain evidence="1 2">DSM 25262</strain>
    </source>
</reference>
<gene>
    <name evidence="1" type="ORF">SAMN05660236_1305</name>
</gene>
<keyword evidence="2" id="KW-1185">Reference proteome</keyword>
<dbReference type="OrthoDB" id="851603at2"/>
<evidence type="ECO:0000313" key="1">
    <source>
        <dbReference type="EMBL" id="SKC53087.1"/>
    </source>
</evidence>
<organism evidence="1 2">
    <name type="scientific">Ohtaekwangia koreensis</name>
    <dbReference type="NCBI Taxonomy" id="688867"/>
    <lineage>
        <taxon>Bacteria</taxon>
        <taxon>Pseudomonadati</taxon>
        <taxon>Bacteroidota</taxon>
        <taxon>Cytophagia</taxon>
        <taxon>Cytophagales</taxon>
        <taxon>Fulvivirgaceae</taxon>
        <taxon>Ohtaekwangia</taxon>
    </lineage>
</organism>
<name>A0A1T5JNI0_9BACT</name>
<protein>
    <recommendedName>
        <fullName evidence="3">Tellurite resistance protein TerB</fullName>
    </recommendedName>
</protein>
<dbReference type="EMBL" id="FUZU01000001">
    <property type="protein sequence ID" value="SKC53087.1"/>
    <property type="molecule type" value="Genomic_DNA"/>
</dbReference>
<proteinExistence type="predicted"/>
<dbReference type="Gene3D" id="1.10.3680.10">
    <property type="entry name" value="TerB-like"/>
    <property type="match status" value="1"/>
</dbReference>
<dbReference type="Proteomes" id="UP000190961">
    <property type="component" value="Unassembled WGS sequence"/>
</dbReference>
<accession>A0A1T5JNI0</accession>
<evidence type="ECO:0008006" key="3">
    <source>
        <dbReference type="Google" id="ProtNLM"/>
    </source>
</evidence>
<dbReference type="AlphaFoldDB" id="A0A1T5JNI0"/>
<dbReference type="RefSeq" id="WP_079685854.1">
    <property type="nucleotide sequence ID" value="NZ_FUZU01000001.1"/>
</dbReference>
<evidence type="ECO:0000313" key="2">
    <source>
        <dbReference type="Proteomes" id="UP000190961"/>
    </source>
</evidence>
<sequence>MTTFFEHQRASYKRNYLRNLICMASSDGNLDDEEKVLIQKIGIKRGLKEWQVNQLIDDPGNCEIFLPESINNRMNLLYDLMQIIHVDSQVSDREIEFMVSIIGAFKLHPEIFEQLMQLFRENVPSPAEWKEFVEFVYERVKDNR</sequence>
<dbReference type="SUPFAM" id="SSF158682">
    <property type="entry name" value="TerB-like"/>
    <property type="match status" value="1"/>
</dbReference>
<dbReference type="InterPro" id="IPR029024">
    <property type="entry name" value="TerB-like"/>
</dbReference>